<dbReference type="GO" id="GO:0005743">
    <property type="term" value="C:mitochondrial inner membrane"/>
    <property type="evidence" value="ECO:0007669"/>
    <property type="project" value="UniProtKB-SubCell"/>
</dbReference>
<keyword evidence="7" id="KW-0496">Mitochondrion</keyword>
<dbReference type="Pfam" id="PF08118">
    <property type="entry name" value="MDM31_MDM32"/>
    <property type="match status" value="2"/>
</dbReference>
<gene>
    <name evidence="12" type="ORF">WICMUC_000887</name>
</gene>
<keyword evidence="13" id="KW-1185">Reference proteome</keyword>
<keyword evidence="8 11" id="KW-0472">Membrane</keyword>
<dbReference type="EMBL" id="JAEUBF010000268">
    <property type="protein sequence ID" value="KAH3679554.1"/>
    <property type="molecule type" value="Genomic_DNA"/>
</dbReference>
<keyword evidence="5" id="KW-0809">Transit peptide</keyword>
<evidence type="ECO:0000256" key="5">
    <source>
        <dbReference type="ARBA" id="ARBA00022946"/>
    </source>
</evidence>
<dbReference type="PANTHER" id="PTHR31068">
    <property type="entry name" value="MITOCHONDRIAL DISTRIBUTION AND MORPHOLOGY PROTEIN 31"/>
    <property type="match status" value="1"/>
</dbReference>
<evidence type="ECO:0000256" key="9">
    <source>
        <dbReference type="ARBA" id="ARBA00025191"/>
    </source>
</evidence>
<comment type="caution">
    <text evidence="12">The sequence shown here is derived from an EMBL/GenBank/DDBJ whole genome shotgun (WGS) entry which is preliminary data.</text>
</comment>
<sequence>MLKRIIPTGKSFRSISNFRKLESNILIRNSIDHSLKVRKTSDLLVPQLLQRRLIHQSTFENVKKLTDVKEASNELTKNKLVTKESLLSQASSLPERLMIRLKWLLIKNNRPFNIDEISAFISWILLSHLLWIILGTTTFVSLLFLALNSIFAKELVCKTTGKIMNWYLKPFDFEIKFEDSISPDYSNGVLKCEKIKIYSEKNGVDLSIDSLKVSLSFKKWQSLKGLFDNVEITGMSGTLDYYKIKLLQLNENYELNNVKIMDSTVFLKTNSTKVKFSIYNCQLTTLRIKWLLLDFLNNGYVNGAINNSSLFTVHKRQHNLAYVGDIEDDLSPWKRITRLRLDRLDLETIGLINSDQNKQFNWIKDGKLDLIADIMPPANNDDMNNTSKYVVIDVRLQFNELQARLPVELPQNLAKEPIILMDELKPIITYVNNLRNNQKEVAPICFRIVKDLKSESSILDQLSMEIYIEFLKIVNDYQHQEKIKNLKQWSNTVAQQLLLVGLGAMA</sequence>
<keyword evidence="3 11" id="KW-0812">Transmembrane</keyword>
<reference evidence="12" key="1">
    <citation type="journal article" date="2021" name="Open Biol.">
        <title>Shared evolutionary footprints suggest mitochondrial oxidative damage underlies multiple complex I losses in fungi.</title>
        <authorList>
            <person name="Schikora-Tamarit M.A."/>
            <person name="Marcet-Houben M."/>
            <person name="Nosek J."/>
            <person name="Gabaldon T."/>
        </authorList>
    </citation>
    <scope>NUCLEOTIDE SEQUENCE</scope>
    <source>
        <strain evidence="12">CBS6341</strain>
    </source>
</reference>
<dbReference type="AlphaFoldDB" id="A0A9P8PYD7"/>
<evidence type="ECO:0000313" key="12">
    <source>
        <dbReference type="EMBL" id="KAH3679554.1"/>
    </source>
</evidence>
<evidence type="ECO:0000256" key="1">
    <source>
        <dbReference type="ARBA" id="ARBA00004448"/>
    </source>
</evidence>
<comment type="function">
    <text evidence="9">Involved in the organization of the mitochondrial membranes and the global structure of the mitochondria. Also required for mitochondrial distribution and mobility as well as for the maintenance of mitochondrial DNA nucleoids structures.</text>
</comment>
<reference evidence="12" key="2">
    <citation type="submission" date="2021-01" db="EMBL/GenBank/DDBJ databases">
        <authorList>
            <person name="Schikora-Tamarit M.A."/>
        </authorList>
    </citation>
    <scope>NUCLEOTIDE SEQUENCE</scope>
    <source>
        <strain evidence="12">CBS6341</strain>
    </source>
</reference>
<feature type="transmembrane region" description="Helical" evidence="11">
    <location>
        <begin position="120"/>
        <end position="147"/>
    </location>
</feature>
<evidence type="ECO:0000313" key="13">
    <source>
        <dbReference type="Proteomes" id="UP000769528"/>
    </source>
</evidence>
<dbReference type="GO" id="GO:0000001">
    <property type="term" value="P:mitochondrion inheritance"/>
    <property type="evidence" value="ECO:0007669"/>
    <property type="project" value="InterPro"/>
</dbReference>
<comment type="subcellular location">
    <subcellularLocation>
        <location evidence="1">Mitochondrion inner membrane</location>
        <topology evidence="1">Multi-pass membrane protein</topology>
    </subcellularLocation>
</comment>
<dbReference type="OrthoDB" id="17678at2759"/>
<protein>
    <recommendedName>
        <fullName evidence="10">Mitochondrial distribution and morphology protein 32</fullName>
    </recommendedName>
</protein>
<dbReference type="GO" id="GO:0007005">
    <property type="term" value="P:mitochondrion organization"/>
    <property type="evidence" value="ECO:0007669"/>
    <property type="project" value="InterPro"/>
</dbReference>
<keyword evidence="6 11" id="KW-1133">Transmembrane helix</keyword>
<evidence type="ECO:0000256" key="6">
    <source>
        <dbReference type="ARBA" id="ARBA00022989"/>
    </source>
</evidence>
<proteinExistence type="inferred from homology"/>
<keyword evidence="4" id="KW-0999">Mitochondrion inner membrane</keyword>
<dbReference type="Proteomes" id="UP000769528">
    <property type="component" value="Unassembled WGS sequence"/>
</dbReference>
<evidence type="ECO:0000256" key="8">
    <source>
        <dbReference type="ARBA" id="ARBA00023136"/>
    </source>
</evidence>
<evidence type="ECO:0000256" key="11">
    <source>
        <dbReference type="SAM" id="Phobius"/>
    </source>
</evidence>
<name>A0A9P8PYD7_9ASCO</name>
<evidence type="ECO:0000256" key="10">
    <source>
        <dbReference type="ARBA" id="ARBA00040573"/>
    </source>
</evidence>
<accession>A0A9P8PYD7</accession>
<evidence type="ECO:0000256" key="2">
    <source>
        <dbReference type="ARBA" id="ARBA00005687"/>
    </source>
</evidence>
<dbReference type="PANTHER" id="PTHR31068:SF1">
    <property type="entry name" value="MITOCHONDRIAL DISTRIBUTION AND MORPHOLOGY PROTEIN 32"/>
    <property type="match status" value="1"/>
</dbReference>
<evidence type="ECO:0000256" key="4">
    <source>
        <dbReference type="ARBA" id="ARBA00022792"/>
    </source>
</evidence>
<evidence type="ECO:0000256" key="7">
    <source>
        <dbReference type="ARBA" id="ARBA00023128"/>
    </source>
</evidence>
<dbReference type="InterPro" id="IPR012571">
    <property type="entry name" value="Mdm31/Mdm32"/>
</dbReference>
<comment type="similarity">
    <text evidence="2">Belongs to the MDM31/MDM32 family.</text>
</comment>
<organism evidence="12 13">
    <name type="scientific">Wickerhamomyces mucosus</name>
    <dbReference type="NCBI Taxonomy" id="1378264"/>
    <lineage>
        <taxon>Eukaryota</taxon>
        <taxon>Fungi</taxon>
        <taxon>Dikarya</taxon>
        <taxon>Ascomycota</taxon>
        <taxon>Saccharomycotina</taxon>
        <taxon>Saccharomycetes</taxon>
        <taxon>Phaffomycetales</taxon>
        <taxon>Wickerhamomycetaceae</taxon>
        <taxon>Wickerhamomyces</taxon>
    </lineage>
</organism>
<evidence type="ECO:0000256" key="3">
    <source>
        <dbReference type="ARBA" id="ARBA00022692"/>
    </source>
</evidence>